<evidence type="ECO:0000256" key="3">
    <source>
        <dbReference type="SAM" id="SignalP"/>
    </source>
</evidence>
<dbReference type="InterPro" id="IPR038408">
    <property type="entry name" value="GNK2_sf"/>
</dbReference>
<comment type="caution">
    <text evidence="5">The sequence shown here is derived from an EMBL/GenBank/DDBJ whole genome shotgun (WGS) entry which is preliminary data.</text>
</comment>
<feature type="domain" description="Gnk2-homologous" evidence="4">
    <location>
        <begin position="29"/>
        <end position="132"/>
    </location>
</feature>
<evidence type="ECO:0000313" key="6">
    <source>
        <dbReference type="Proteomes" id="UP001064489"/>
    </source>
</evidence>
<keyword evidence="1 3" id="KW-0732">Signal</keyword>
<dbReference type="Pfam" id="PF01657">
    <property type="entry name" value="Stress-antifung"/>
    <property type="match status" value="1"/>
</dbReference>
<gene>
    <name evidence="5" type="ORF">LWI28_005058</name>
</gene>
<feature type="chain" id="PRO_5042088295" description="Gnk2-homologous domain-containing protein" evidence="3">
    <location>
        <begin position="27"/>
        <end position="209"/>
    </location>
</feature>
<feature type="signal peptide" evidence="3">
    <location>
        <begin position="1"/>
        <end position="26"/>
    </location>
</feature>
<keyword evidence="2" id="KW-0677">Repeat</keyword>
<dbReference type="PANTHER" id="PTHR32099:SF42">
    <property type="entry name" value="CYSTEINE-RICH RECEPTOR-LIKE PROTEIN KINASE 9-RELATED"/>
    <property type="match status" value="1"/>
</dbReference>
<evidence type="ECO:0000256" key="2">
    <source>
        <dbReference type="ARBA" id="ARBA00022737"/>
    </source>
</evidence>
<sequence length="209" mass="23372">MSSLKFSMIFVSLLSLSSSLFTFTHAADPTFLSNNCSLNSFTRNSAYQSNINLLLSSLHSNANGSDRFSNATAGKNPDRVYGLFQCRSDITTTTCQDCVALASTNATQLCPDKKGAIIWYEECVLRYSDSYIFSTAVRNPGIVSRNDTYVTVDPSRYDELVLGLMNEAAAQATNDPKKEKPFLVIDNYWHRCSNYRLCRAFHRGLLLHD</sequence>
<evidence type="ECO:0000313" key="5">
    <source>
        <dbReference type="EMBL" id="KAI9197816.1"/>
    </source>
</evidence>
<evidence type="ECO:0000259" key="4">
    <source>
        <dbReference type="PROSITE" id="PS51473"/>
    </source>
</evidence>
<protein>
    <recommendedName>
        <fullName evidence="4">Gnk2-homologous domain-containing protein</fullName>
    </recommendedName>
</protein>
<reference evidence="5 6" key="1">
    <citation type="journal article" date="2022" name="Plant J.">
        <title>Strategies of tolerance reflected in two North American maple genomes.</title>
        <authorList>
            <person name="McEvoy S.L."/>
            <person name="Sezen U.U."/>
            <person name="Trouern-Trend A."/>
            <person name="McMahon S.M."/>
            <person name="Schaberg P.G."/>
            <person name="Yang J."/>
            <person name="Wegrzyn J.L."/>
            <person name="Swenson N.G."/>
        </authorList>
    </citation>
    <scope>NUCLEOTIDE SEQUENCE [LARGE SCALE GENOMIC DNA]</scope>
    <source>
        <strain evidence="5">91603</strain>
    </source>
</reference>
<dbReference type="PANTHER" id="PTHR32099">
    <property type="entry name" value="CYSTEINE-RICH REPEAT SECRETORY PROTEIN"/>
    <property type="match status" value="1"/>
</dbReference>
<dbReference type="CDD" id="cd23509">
    <property type="entry name" value="Gnk2-like"/>
    <property type="match status" value="1"/>
</dbReference>
<dbReference type="FunFam" id="3.30.430.20:FF:000003">
    <property type="entry name" value="Cysteine-rich RLK (RECEPTOR-like protein kinase) 10"/>
    <property type="match status" value="1"/>
</dbReference>
<proteinExistence type="predicted"/>
<dbReference type="EMBL" id="JAJSOW010000002">
    <property type="protein sequence ID" value="KAI9197816.1"/>
    <property type="molecule type" value="Genomic_DNA"/>
</dbReference>
<name>A0AAD5JF84_ACENE</name>
<dbReference type="InterPro" id="IPR002902">
    <property type="entry name" value="GNK2"/>
</dbReference>
<evidence type="ECO:0000256" key="1">
    <source>
        <dbReference type="ARBA" id="ARBA00022729"/>
    </source>
</evidence>
<dbReference type="Gene3D" id="3.30.430.20">
    <property type="entry name" value="Gnk2 domain, C-X8-C-X2-C motif"/>
    <property type="match status" value="1"/>
</dbReference>
<dbReference type="AlphaFoldDB" id="A0AAD5JF84"/>
<dbReference type="Proteomes" id="UP001064489">
    <property type="component" value="Chromosome 13"/>
</dbReference>
<organism evidence="5 6">
    <name type="scientific">Acer negundo</name>
    <name type="common">Box elder</name>
    <dbReference type="NCBI Taxonomy" id="4023"/>
    <lineage>
        <taxon>Eukaryota</taxon>
        <taxon>Viridiplantae</taxon>
        <taxon>Streptophyta</taxon>
        <taxon>Embryophyta</taxon>
        <taxon>Tracheophyta</taxon>
        <taxon>Spermatophyta</taxon>
        <taxon>Magnoliopsida</taxon>
        <taxon>eudicotyledons</taxon>
        <taxon>Gunneridae</taxon>
        <taxon>Pentapetalae</taxon>
        <taxon>rosids</taxon>
        <taxon>malvids</taxon>
        <taxon>Sapindales</taxon>
        <taxon>Sapindaceae</taxon>
        <taxon>Hippocastanoideae</taxon>
        <taxon>Acereae</taxon>
        <taxon>Acer</taxon>
    </lineage>
</organism>
<accession>A0AAD5JF84</accession>
<keyword evidence="6" id="KW-1185">Reference proteome</keyword>
<dbReference type="PROSITE" id="PS51473">
    <property type="entry name" value="GNK2"/>
    <property type="match status" value="1"/>
</dbReference>